<dbReference type="EMBL" id="ML208806">
    <property type="protein sequence ID" value="TFK60246.1"/>
    <property type="molecule type" value="Genomic_DNA"/>
</dbReference>
<accession>A0ACD3A3I5</accession>
<keyword evidence="2" id="KW-1185">Reference proteome</keyword>
<protein>
    <submittedName>
        <fullName evidence="1">ORC2-domain-containing protein</fullName>
    </submittedName>
</protein>
<sequence length="697" mass="76084">MARKRTASLGLSSHSDTDHFNHATTSNDEEFGEDDQERDEEEAQDSGDEFFAGPTRRVGFKPGGRRSSQSSASSGLGVDEDDEDAEEDGEGGGDGEDGEVGDEDGSDDEGDKVEDGRYESGLIVPTNFDAYFTHIAARSQTSTNVFTHLIPPLTQDEYTEAISKALPQLNALSDKYKPALLEEPIRSQVFRRFMFELREGFNILCYGYGSKRQVLNDFAKRFCSKDGNVVVVNGFQPDLNFRNVLQAVETNVPGVAERDIPPGSSSALENQAKRIYDFLWEDAHAKKSKVKDLYFVIHNIDAPALRTQKVKSCLALLALHPRIHIIASIDHINAPLLWSTTEASTRKPDLSSSSPPVNPARGFNWLYHDLTTLHPYDFELTFADRTSLSGAHGGPPKRKDGGMGGGGAGGAGGGTMFSETAALHILASVTQKAKKLFELMANKQLESIDAVGAAAEDGGDGVGDGQTKTGSSRQQQQQQQTVTAQQQMPELHGIGYDALFNMARDEFIATNDTALRSLLGEFRDHGLVMTATGGTTAGGAGAAGGGEVLWIPMRKERLRTQSYLREFQVPAGHSSIILQQPPPLNRSHQPKCYWLSYKNRQLRVAWGNLEVHADLDESTTINGAESGIPREFGFEWMLNTASWTTSELHEFLVFMGQGCVPITLPRIIDEYDWKLLFTGASGVIASFDVPNPGDSVQ</sequence>
<evidence type="ECO:0000313" key="1">
    <source>
        <dbReference type="EMBL" id="TFK60246.1"/>
    </source>
</evidence>
<evidence type="ECO:0000313" key="2">
    <source>
        <dbReference type="Proteomes" id="UP000308600"/>
    </source>
</evidence>
<reference evidence="1 2" key="1">
    <citation type="journal article" date="2019" name="Nat. Ecol. Evol.">
        <title>Megaphylogeny resolves global patterns of mushroom evolution.</title>
        <authorList>
            <person name="Varga T."/>
            <person name="Krizsan K."/>
            <person name="Foldi C."/>
            <person name="Dima B."/>
            <person name="Sanchez-Garcia M."/>
            <person name="Sanchez-Ramirez S."/>
            <person name="Szollosi G.J."/>
            <person name="Szarkandi J.G."/>
            <person name="Papp V."/>
            <person name="Albert L."/>
            <person name="Andreopoulos W."/>
            <person name="Angelini C."/>
            <person name="Antonin V."/>
            <person name="Barry K.W."/>
            <person name="Bougher N.L."/>
            <person name="Buchanan P."/>
            <person name="Buyck B."/>
            <person name="Bense V."/>
            <person name="Catcheside P."/>
            <person name="Chovatia M."/>
            <person name="Cooper J."/>
            <person name="Damon W."/>
            <person name="Desjardin D."/>
            <person name="Finy P."/>
            <person name="Geml J."/>
            <person name="Haridas S."/>
            <person name="Hughes K."/>
            <person name="Justo A."/>
            <person name="Karasinski D."/>
            <person name="Kautmanova I."/>
            <person name="Kiss B."/>
            <person name="Kocsube S."/>
            <person name="Kotiranta H."/>
            <person name="LaButti K.M."/>
            <person name="Lechner B.E."/>
            <person name="Liimatainen K."/>
            <person name="Lipzen A."/>
            <person name="Lukacs Z."/>
            <person name="Mihaltcheva S."/>
            <person name="Morgado L.N."/>
            <person name="Niskanen T."/>
            <person name="Noordeloos M.E."/>
            <person name="Ohm R.A."/>
            <person name="Ortiz-Santana B."/>
            <person name="Ovrebo C."/>
            <person name="Racz N."/>
            <person name="Riley R."/>
            <person name="Savchenko A."/>
            <person name="Shiryaev A."/>
            <person name="Soop K."/>
            <person name="Spirin V."/>
            <person name="Szebenyi C."/>
            <person name="Tomsovsky M."/>
            <person name="Tulloss R.E."/>
            <person name="Uehling J."/>
            <person name="Grigoriev I.V."/>
            <person name="Vagvolgyi C."/>
            <person name="Papp T."/>
            <person name="Martin F.M."/>
            <person name="Miettinen O."/>
            <person name="Hibbett D.S."/>
            <person name="Nagy L.G."/>
        </authorList>
    </citation>
    <scope>NUCLEOTIDE SEQUENCE [LARGE SCALE GENOMIC DNA]</scope>
    <source>
        <strain evidence="1 2">NL-1719</strain>
    </source>
</reference>
<name>A0ACD3A3I5_9AGAR</name>
<gene>
    <name evidence="1" type="ORF">BDN72DRAFT_883693</name>
</gene>
<proteinExistence type="predicted"/>
<dbReference type="Proteomes" id="UP000308600">
    <property type="component" value="Unassembled WGS sequence"/>
</dbReference>
<organism evidence="1 2">
    <name type="scientific">Pluteus cervinus</name>
    <dbReference type="NCBI Taxonomy" id="181527"/>
    <lineage>
        <taxon>Eukaryota</taxon>
        <taxon>Fungi</taxon>
        <taxon>Dikarya</taxon>
        <taxon>Basidiomycota</taxon>
        <taxon>Agaricomycotina</taxon>
        <taxon>Agaricomycetes</taxon>
        <taxon>Agaricomycetidae</taxon>
        <taxon>Agaricales</taxon>
        <taxon>Pluteineae</taxon>
        <taxon>Pluteaceae</taxon>
        <taxon>Pluteus</taxon>
    </lineage>
</organism>